<protein>
    <recommendedName>
        <fullName evidence="4">Pectin acetylesterase</fullName>
    </recommendedName>
</protein>
<sequence>PSLSVKFWIIYLPGGGWCSSIYDCFQRSLTDLGSSHIAKTSIPLDGILSNSCVTNPDFCYWNVIVLHYCDGSSFLGNESRVRNYESQPLYLRGAVIFETLIEYLKEATELGDAEQIVLAGTSAGGIGALIHADHLRTKLPQSVRTLHVLVDAAMFVNTPDVYGQLSLAQLFKSVYQFHSIKASASIQECTQTQNQTDEWRCLLPEVYNKFVFTPAFFMNSIYDSWQRSHIFKIPCLATDCPHKNLNTVYAARDRIRELARNITASKKNGVFLTWCPLHTILIRPWFFASELGNPSVLSSLISWLQHDLSDSAGYRDVIDLRSAVEECKSIYLSQTIIQ</sequence>
<dbReference type="EMBL" id="CAXITT010000639">
    <property type="protein sequence ID" value="CAL1544716.1"/>
    <property type="molecule type" value="Genomic_DNA"/>
</dbReference>
<evidence type="ECO:0008006" key="4">
    <source>
        <dbReference type="Google" id="ProtNLM"/>
    </source>
</evidence>
<dbReference type="InterPro" id="IPR029058">
    <property type="entry name" value="AB_hydrolase_fold"/>
</dbReference>
<dbReference type="SUPFAM" id="SSF53474">
    <property type="entry name" value="alpha/beta-Hydrolases"/>
    <property type="match status" value="1"/>
</dbReference>
<reference evidence="2 3" key="1">
    <citation type="submission" date="2024-04" db="EMBL/GenBank/DDBJ databases">
        <authorList>
            <consortium name="Genoscope - CEA"/>
            <person name="William W."/>
        </authorList>
    </citation>
    <scope>NUCLEOTIDE SEQUENCE [LARGE SCALE GENOMIC DNA]</scope>
</reference>
<dbReference type="Gene3D" id="3.40.50.1820">
    <property type="entry name" value="alpha/beta hydrolase"/>
    <property type="match status" value="1"/>
</dbReference>
<feature type="non-terminal residue" evidence="2">
    <location>
        <position position="1"/>
    </location>
</feature>
<dbReference type="Proteomes" id="UP001497497">
    <property type="component" value="Unassembled WGS sequence"/>
</dbReference>
<dbReference type="PANTHER" id="PTHR21562">
    <property type="entry name" value="NOTUM-RELATED"/>
    <property type="match status" value="1"/>
</dbReference>
<keyword evidence="3" id="KW-1185">Reference proteome</keyword>
<evidence type="ECO:0000256" key="1">
    <source>
        <dbReference type="ARBA" id="ARBA00010213"/>
    </source>
</evidence>
<proteinExistence type="inferred from homology"/>
<accession>A0AAV2IGH9</accession>
<organism evidence="2 3">
    <name type="scientific">Lymnaea stagnalis</name>
    <name type="common">Great pond snail</name>
    <name type="synonym">Helix stagnalis</name>
    <dbReference type="NCBI Taxonomy" id="6523"/>
    <lineage>
        <taxon>Eukaryota</taxon>
        <taxon>Metazoa</taxon>
        <taxon>Spiralia</taxon>
        <taxon>Lophotrochozoa</taxon>
        <taxon>Mollusca</taxon>
        <taxon>Gastropoda</taxon>
        <taxon>Heterobranchia</taxon>
        <taxon>Euthyneura</taxon>
        <taxon>Panpulmonata</taxon>
        <taxon>Hygrophila</taxon>
        <taxon>Lymnaeoidea</taxon>
        <taxon>Lymnaeidae</taxon>
        <taxon>Lymnaea</taxon>
    </lineage>
</organism>
<gene>
    <name evidence="2" type="ORF">GSLYS_00018199001</name>
</gene>
<dbReference type="GO" id="GO:0016787">
    <property type="term" value="F:hydrolase activity"/>
    <property type="evidence" value="ECO:0007669"/>
    <property type="project" value="InterPro"/>
</dbReference>
<evidence type="ECO:0000313" key="2">
    <source>
        <dbReference type="EMBL" id="CAL1544716.1"/>
    </source>
</evidence>
<evidence type="ECO:0000313" key="3">
    <source>
        <dbReference type="Proteomes" id="UP001497497"/>
    </source>
</evidence>
<comment type="caution">
    <text evidence="2">The sequence shown here is derived from an EMBL/GenBank/DDBJ whole genome shotgun (WGS) entry which is preliminary data.</text>
</comment>
<dbReference type="Pfam" id="PF03283">
    <property type="entry name" value="PAE"/>
    <property type="match status" value="1"/>
</dbReference>
<dbReference type="PANTHER" id="PTHR21562:SF67">
    <property type="entry name" value="PECTIN ACETYLESTERASE"/>
    <property type="match status" value="1"/>
</dbReference>
<dbReference type="InterPro" id="IPR004963">
    <property type="entry name" value="PAE/NOTUM"/>
</dbReference>
<comment type="similarity">
    <text evidence="1">Belongs to the pectinacetylesterase family. Notum subfamily.</text>
</comment>
<dbReference type="AlphaFoldDB" id="A0AAV2IGH9"/>
<name>A0AAV2IGH9_LYMST</name>